<accession>A0A5C3L4L0</accession>
<dbReference type="EMBL" id="ML210164">
    <property type="protein sequence ID" value="TFK27503.1"/>
    <property type="molecule type" value="Genomic_DNA"/>
</dbReference>
<gene>
    <name evidence="1" type="ORF">FA15DRAFT_653579</name>
</gene>
<dbReference type="Proteomes" id="UP000307440">
    <property type="component" value="Unassembled WGS sequence"/>
</dbReference>
<evidence type="ECO:0000313" key="1">
    <source>
        <dbReference type="EMBL" id="TFK27503.1"/>
    </source>
</evidence>
<organism evidence="1 2">
    <name type="scientific">Coprinopsis marcescibilis</name>
    <name type="common">Agaric fungus</name>
    <name type="synonym">Psathyrella marcescibilis</name>
    <dbReference type="NCBI Taxonomy" id="230819"/>
    <lineage>
        <taxon>Eukaryota</taxon>
        <taxon>Fungi</taxon>
        <taxon>Dikarya</taxon>
        <taxon>Basidiomycota</taxon>
        <taxon>Agaricomycotina</taxon>
        <taxon>Agaricomycetes</taxon>
        <taxon>Agaricomycetidae</taxon>
        <taxon>Agaricales</taxon>
        <taxon>Agaricineae</taxon>
        <taxon>Psathyrellaceae</taxon>
        <taxon>Coprinopsis</taxon>
    </lineage>
</organism>
<proteinExistence type="predicted"/>
<evidence type="ECO:0000313" key="2">
    <source>
        <dbReference type="Proteomes" id="UP000307440"/>
    </source>
</evidence>
<reference evidence="1 2" key="1">
    <citation type="journal article" date="2019" name="Nat. Ecol. Evol.">
        <title>Megaphylogeny resolves global patterns of mushroom evolution.</title>
        <authorList>
            <person name="Varga T."/>
            <person name="Krizsan K."/>
            <person name="Foldi C."/>
            <person name="Dima B."/>
            <person name="Sanchez-Garcia M."/>
            <person name="Sanchez-Ramirez S."/>
            <person name="Szollosi G.J."/>
            <person name="Szarkandi J.G."/>
            <person name="Papp V."/>
            <person name="Albert L."/>
            <person name="Andreopoulos W."/>
            <person name="Angelini C."/>
            <person name="Antonin V."/>
            <person name="Barry K.W."/>
            <person name="Bougher N.L."/>
            <person name="Buchanan P."/>
            <person name="Buyck B."/>
            <person name="Bense V."/>
            <person name="Catcheside P."/>
            <person name="Chovatia M."/>
            <person name="Cooper J."/>
            <person name="Damon W."/>
            <person name="Desjardin D."/>
            <person name="Finy P."/>
            <person name="Geml J."/>
            <person name="Haridas S."/>
            <person name="Hughes K."/>
            <person name="Justo A."/>
            <person name="Karasinski D."/>
            <person name="Kautmanova I."/>
            <person name="Kiss B."/>
            <person name="Kocsube S."/>
            <person name="Kotiranta H."/>
            <person name="LaButti K.M."/>
            <person name="Lechner B.E."/>
            <person name="Liimatainen K."/>
            <person name="Lipzen A."/>
            <person name="Lukacs Z."/>
            <person name="Mihaltcheva S."/>
            <person name="Morgado L.N."/>
            <person name="Niskanen T."/>
            <person name="Noordeloos M.E."/>
            <person name="Ohm R.A."/>
            <person name="Ortiz-Santana B."/>
            <person name="Ovrebo C."/>
            <person name="Racz N."/>
            <person name="Riley R."/>
            <person name="Savchenko A."/>
            <person name="Shiryaev A."/>
            <person name="Soop K."/>
            <person name="Spirin V."/>
            <person name="Szebenyi C."/>
            <person name="Tomsovsky M."/>
            <person name="Tulloss R.E."/>
            <person name="Uehling J."/>
            <person name="Grigoriev I.V."/>
            <person name="Vagvolgyi C."/>
            <person name="Papp T."/>
            <person name="Martin F.M."/>
            <person name="Miettinen O."/>
            <person name="Hibbett D.S."/>
            <person name="Nagy L.G."/>
        </authorList>
    </citation>
    <scope>NUCLEOTIDE SEQUENCE [LARGE SCALE GENOMIC DNA]</scope>
    <source>
        <strain evidence="1 2">CBS 121175</strain>
    </source>
</reference>
<protein>
    <submittedName>
        <fullName evidence="1">Uncharacterized protein</fullName>
    </submittedName>
</protein>
<sequence>MQTLTVKSFLYVRMTRETRFTMARTCEAKPSGQQDIRKRSNRSPCIGLYGYMTSLCGLEGAHRHPCITTQIIVRLNGSELRAPLRKKVATAMRVRVVSEDGFSDEASGPNYKISTICMMRMRPLCLVVPRISKPRKANAIIITQGGSFRMVCAIVEYGYGYHAFKDSGDLNETRGSGTHREH</sequence>
<name>A0A5C3L4L0_COPMA</name>
<keyword evidence="2" id="KW-1185">Reference proteome</keyword>
<dbReference type="AlphaFoldDB" id="A0A5C3L4L0"/>